<feature type="domain" description="DAGKc" evidence="9">
    <location>
        <begin position="1"/>
        <end position="135"/>
    </location>
</feature>
<dbReference type="InterPro" id="IPR016064">
    <property type="entry name" value="NAD/diacylglycerol_kinase_sf"/>
</dbReference>
<dbReference type="InterPro" id="IPR045540">
    <property type="entry name" value="YegS/DAGK_C"/>
</dbReference>
<evidence type="ECO:0000256" key="2">
    <source>
        <dbReference type="ARBA" id="ARBA00005983"/>
    </source>
</evidence>
<comment type="caution">
    <text evidence="10">The sequence shown here is derived from an EMBL/GenBank/DDBJ whole genome shotgun (WGS) entry which is preliminary data.</text>
</comment>
<dbReference type="Gene3D" id="2.60.200.40">
    <property type="match status" value="1"/>
</dbReference>
<comment type="cofactor">
    <cofactor evidence="1">
        <name>Mg(2+)</name>
        <dbReference type="ChEBI" id="CHEBI:18420"/>
    </cofactor>
</comment>
<dbReference type="InterPro" id="IPR050187">
    <property type="entry name" value="Lipid_Phosphate_FormReg"/>
</dbReference>
<evidence type="ECO:0000259" key="9">
    <source>
        <dbReference type="PROSITE" id="PS50146"/>
    </source>
</evidence>
<keyword evidence="3 10" id="KW-0808">Transferase</keyword>
<evidence type="ECO:0000313" key="10">
    <source>
        <dbReference type="EMBL" id="MFC0674296.1"/>
    </source>
</evidence>
<keyword evidence="7" id="KW-0443">Lipid metabolism</keyword>
<dbReference type="EC" id="2.7.1.-" evidence="10"/>
<dbReference type="PANTHER" id="PTHR12358">
    <property type="entry name" value="SPHINGOSINE KINASE"/>
    <property type="match status" value="1"/>
</dbReference>
<keyword evidence="5 10" id="KW-0418">Kinase</keyword>
<evidence type="ECO:0000313" key="11">
    <source>
        <dbReference type="Proteomes" id="UP001589793"/>
    </source>
</evidence>
<dbReference type="SMART" id="SM00046">
    <property type="entry name" value="DAGKc"/>
    <property type="match status" value="1"/>
</dbReference>
<dbReference type="Gene3D" id="3.40.50.10330">
    <property type="entry name" value="Probable inorganic polyphosphate/atp-NAD kinase, domain 1"/>
    <property type="match status" value="1"/>
</dbReference>
<dbReference type="Proteomes" id="UP001589793">
    <property type="component" value="Unassembled WGS sequence"/>
</dbReference>
<keyword evidence="11" id="KW-1185">Reference proteome</keyword>
<comment type="similarity">
    <text evidence="2">Belongs to the diacylglycerol/lipid kinase family.</text>
</comment>
<dbReference type="InterPro" id="IPR017438">
    <property type="entry name" value="ATP-NAD_kinase_N"/>
</dbReference>
<keyword evidence="8" id="KW-1208">Phospholipid metabolism</keyword>
<dbReference type="SUPFAM" id="SSF111331">
    <property type="entry name" value="NAD kinase/diacylglycerol kinase-like"/>
    <property type="match status" value="1"/>
</dbReference>
<keyword evidence="7" id="KW-0594">Phospholipid biosynthesis</keyword>
<dbReference type="PANTHER" id="PTHR12358:SF106">
    <property type="entry name" value="LIPID KINASE YEGS"/>
    <property type="match status" value="1"/>
</dbReference>
<dbReference type="Pfam" id="PF00781">
    <property type="entry name" value="DAGK_cat"/>
    <property type="match status" value="1"/>
</dbReference>
<gene>
    <name evidence="10" type="ORF">ACFFF6_10060</name>
</gene>
<dbReference type="InterPro" id="IPR001206">
    <property type="entry name" value="Diacylglycerol_kinase_cat_dom"/>
</dbReference>
<evidence type="ECO:0000256" key="6">
    <source>
        <dbReference type="ARBA" id="ARBA00022840"/>
    </source>
</evidence>
<dbReference type="GO" id="GO:0016301">
    <property type="term" value="F:kinase activity"/>
    <property type="evidence" value="ECO:0007669"/>
    <property type="project" value="UniProtKB-KW"/>
</dbReference>
<keyword evidence="4" id="KW-0547">Nucleotide-binding</keyword>
<evidence type="ECO:0000256" key="4">
    <source>
        <dbReference type="ARBA" id="ARBA00022741"/>
    </source>
</evidence>
<protein>
    <submittedName>
        <fullName evidence="10">Diacylglycerol/lipid kinase family protein</fullName>
        <ecNumber evidence="10">2.7.1.-</ecNumber>
    </submittedName>
</protein>
<accession>A0ABV6RBY8</accession>
<organism evidence="10 11">
    <name type="scientific">Brachybacterium hainanense</name>
    <dbReference type="NCBI Taxonomy" id="1541174"/>
    <lineage>
        <taxon>Bacteria</taxon>
        <taxon>Bacillati</taxon>
        <taxon>Actinomycetota</taxon>
        <taxon>Actinomycetes</taxon>
        <taxon>Micrococcales</taxon>
        <taxon>Dermabacteraceae</taxon>
        <taxon>Brachybacterium</taxon>
    </lineage>
</organism>
<dbReference type="Pfam" id="PF19279">
    <property type="entry name" value="YegS_C"/>
    <property type="match status" value="1"/>
</dbReference>
<evidence type="ECO:0000256" key="7">
    <source>
        <dbReference type="ARBA" id="ARBA00023209"/>
    </source>
</evidence>
<reference evidence="10 11" key="1">
    <citation type="submission" date="2024-09" db="EMBL/GenBank/DDBJ databases">
        <authorList>
            <person name="Sun Q."/>
            <person name="Mori K."/>
        </authorList>
    </citation>
    <scope>NUCLEOTIDE SEQUENCE [LARGE SCALE GENOMIC DNA]</scope>
    <source>
        <strain evidence="10 11">CICC 10874</strain>
    </source>
</reference>
<dbReference type="RefSeq" id="WP_376980251.1">
    <property type="nucleotide sequence ID" value="NZ_JBHLSV010000010.1"/>
</dbReference>
<evidence type="ECO:0000256" key="5">
    <source>
        <dbReference type="ARBA" id="ARBA00022777"/>
    </source>
</evidence>
<sequence length="314" mass="32978">MSRLRVGLLSNPTAAHGAGHRTGRQVANLLRLAGLSVVDVSGPSAAVARARAEEVIDTLTALVVVGGDGTISLGASLVAHTPVRLGVVAAGSGNDLARSLGLPVGAPEESVRLLLHALSRPATAIDAIEIRGHRNVPPHRSIALGNVSLGFDALVNERANSARSGVGAKYSVALLRELPSFSPLPYWVEVDGQERYEVDATLLTVANTGVFGGGLRFVPGAVVDDGLLDLATVAGARRRDLLAMLPRLRRGTHVSHPAFSVRRVREVTVGLRHGRDVRAYADGEPRALLPVTMRVAPGAVRILADLDTIREERA</sequence>
<evidence type="ECO:0000256" key="8">
    <source>
        <dbReference type="ARBA" id="ARBA00023264"/>
    </source>
</evidence>
<keyword evidence="7" id="KW-0444">Lipid biosynthesis</keyword>
<dbReference type="EMBL" id="JBHLSV010000010">
    <property type="protein sequence ID" value="MFC0674296.1"/>
    <property type="molecule type" value="Genomic_DNA"/>
</dbReference>
<evidence type="ECO:0000256" key="1">
    <source>
        <dbReference type="ARBA" id="ARBA00001946"/>
    </source>
</evidence>
<evidence type="ECO:0000256" key="3">
    <source>
        <dbReference type="ARBA" id="ARBA00022679"/>
    </source>
</evidence>
<keyword evidence="6" id="KW-0067">ATP-binding</keyword>
<name>A0ABV6RBY8_9MICO</name>
<proteinExistence type="inferred from homology"/>
<dbReference type="PROSITE" id="PS50146">
    <property type="entry name" value="DAGK"/>
    <property type="match status" value="1"/>
</dbReference>